<dbReference type="AlphaFoldDB" id="A0A964BRV4"/>
<dbReference type="Proteomes" id="UP000729733">
    <property type="component" value="Unassembled WGS sequence"/>
</dbReference>
<accession>A0A964BRV4</accession>
<evidence type="ECO:0000313" key="1">
    <source>
        <dbReference type="EMBL" id="MCC0177681.1"/>
    </source>
</evidence>
<sequence>MHDFLGEVPTGHIDLIDVLADIRLINVTEIKIIQEVVSFIDTHYQEHKSMISPAKVAALILNRDDIPNLYATSFRGHNNQVLEFQNKFGINGFKIREKLVPWALDKIIRSGLPQSLTQDLAMAINTSRSASPLDDENLLEILATINLANVAEFQVIKDAVKCVNSKYPNAVRRINLSDVCALVLNHDVVTSLYATSEEEYNQLKTTYINEYQTQIDEVIVQIVDKIHKEGSEYSFSHDSLVAVNFQRRKKLTKFWNI</sequence>
<reference evidence="1" key="1">
    <citation type="journal article" date="2021" name="Antonie Van Leeuwenhoek">
        <title>Draft genome and description of Waterburya agarophytonicola gen. nov. sp. nov. (Pleurocapsales, Cyanobacteria): a seaweed symbiont.</title>
        <authorList>
            <person name="Bonthond G."/>
            <person name="Shalygin S."/>
            <person name="Bayer T."/>
            <person name="Weinberger F."/>
        </authorList>
    </citation>
    <scope>NUCLEOTIDE SEQUENCE</scope>
    <source>
        <strain evidence="1">KI4</strain>
    </source>
</reference>
<dbReference type="EMBL" id="JADWDC010000027">
    <property type="protein sequence ID" value="MCC0177681.1"/>
    <property type="molecule type" value="Genomic_DNA"/>
</dbReference>
<organism evidence="1 2">
    <name type="scientific">Waterburya agarophytonicola KI4</name>
    <dbReference type="NCBI Taxonomy" id="2874699"/>
    <lineage>
        <taxon>Bacteria</taxon>
        <taxon>Bacillati</taxon>
        <taxon>Cyanobacteriota</taxon>
        <taxon>Cyanophyceae</taxon>
        <taxon>Pleurocapsales</taxon>
        <taxon>Hyellaceae</taxon>
        <taxon>Waterburya</taxon>
        <taxon>Waterburya agarophytonicola</taxon>
    </lineage>
</organism>
<proteinExistence type="predicted"/>
<name>A0A964BRV4_9CYAN</name>
<comment type="caution">
    <text evidence="1">The sequence shown here is derived from an EMBL/GenBank/DDBJ whole genome shotgun (WGS) entry which is preliminary data.</text>
</comment>
<protein>
    <submittedName>
        <fullName evidence="1">Uncharacterized protein</fullName>
    </submittedName>
</protein>
<evidence type="ECO:0000313" key="2">
    <source>
        <dbReference type="Proteomes" id="UP000729733"/>
    </source>
</evidence>
<gene>
    <name evidence="1" type="ORF">I4641_11895</name>
</gene>
<keyword evidence="2" id="KW-1185">Reference proteome</keyword>
<dbReference type="RefSeq" id="WP_229640746.1">
    <property type="nucleotide sequence ID" value="NZ_JADWDC010000027.1"/>
</dbReference>